<dbReference type="EMBL" id="UYSU01003398">
    <property type="protein sequence ID" value="VDL87875.1"/>
    <property type="molecule type" value="Genomic_DNA"/>
</dbReference>
<sequence>MTLKALPLVGTPESIEKNPLNIHFGTLRGHADIEVEEAANTDIGESSIIVSCFLFSTSLFIVLTTPSFIGSFEGSLRIRQRLGNVAVHLAGVCPLLEIDVAEGDVLLSLPIADGLPQIGGCFDLTAPKIELDKDSLPADSFDSWDMTELPGLQGFYGTFGKPDPDVQPVWMVRTLRGRIRIGGSSWADAMLRNINSLKQS</sequence>
<keyword evidence="2" id="KW-1185">Reference proteome</keyword>
<protein>
    <submittedName>
        <fullName evidence="3">DUF1758 domain-containing protein</fullName>
    </submittedName>
</protein>
<dbReference type="OrthoDB" id="6242043at2759"/>
<accession>A0A183SB91</accession>
<dbReference type="Proteomes" id="UP000275846">
    <property type="component" value="Unassembled WGS sequence"/>
</dbReference>
<dbReference type="WBParaSite" id="SSLN_0000154501-mRNA-1">
    <property type="protein sequence ID" value="SSLN_0000154501-mRNA-1"/>
    <property type="gene ID" value="SSLN_0000154501"/>
</dbReference>
<name>A0A183SB91_SCHSO</name>
<evidence type="ECO:0000313" key="2">
    <source>
        <dbReference type="Proteomes" id="UP000275846"/>
    </source>
</evidence>
<reference evidence="1 2" key="2">
    <citation type="submission" date="2018-11" db="EMBL/GenBank/DDBJ databases">
        <authorList>
            <consortium name="Pathogen Informatics"/>
        </authorList>
    </citation>
    <scope>NUCLEOTIDE SEQUENCE [LARGE SCALE GENOMIC DNA]</scope>
    <source>
        <strain evidence="1 2">NST_G2</strain>
    </source>
</reference>
<organism evidence="3">
    <name type="scientific">Schistocephalus solidus</name>
    <name type="common">Tapeworm</name>
    <dbReference type="NCBI Taxonomy" id="70667"/>
    <lineage>
        <taxon>Eukaryota</taxon>
        <taxon>Metazoa</taxon>
        <taxon>Spiralia</taxon>
        <taxon>Lophotrochozoa</taxon>
        <taxon>Platyhelminthes</taxon>
        <taxon>Cestoda</taxon>
        <taxon>Eucestoda</taxon>
        <taxon>Diphyllobothriidea</taxon>
        <taxon>Diphyllobothriidae</taxon>
        <taxon>Schistocephalus</taxon>
    </lineage>
</organism>
<evidence type="ECO:0000313" key="1">
    <source>
        <dbReference type="EMBL" id="VDL87875.1"/>
    </source>
</evidence>
<dbReference type="AlphaFoldDB" id="A0A183SB91"/>
<gene>
    <name evidence="1" type="ORF">SSLN_LOCUS1490</name>
</gene>
<evidence type="ECO:0000313" key="3">
    <source>
        <dbReference type="WBParaSite" id="SSLN_0000154501-mRNA-1"/>
    </source>
</evidence>
<reference evidence="3" key="1">
    <citation type="submission" date="2016-06" db="UniProtKB">
        <authorList>
            <consortium name="WormBaseParasite"/>
        </authorList>
    </citation>
    <scope>IDENTIFICATION</scope>
</reference>
<proteinExistence type="predicted"/>